<keyword evidence="3" id="KW-1185">Reference proteome</keyword>
<evidence type="ECO:0000313" key="3">
    <source>
        <dbReference type="Proteomes" id="UP000249091"/>
    </source>
</evidence>
<dbReference type="RefSeq" id="WP_169848867.1">
    <property type="nucleotide sequence ID" value="NZ_JAFBBL010000001.1"/>
</dbReference>
<sequence length="46" mass="5039">MSSYTEANNPLFLQPVNPNEPEQAEPVAQAAQVGPYDYNSIFSGRP</sequence>
<dbReference type="Proteomes" id="UP000249091">
    <property type="component" value="Chromosome 1"/>
</dbReference>
<protein>
    <submittedName>
        <fullName evidence="2">Uncharacterized protein</fullName>
    </submittedName>
</protein>
<evidence type="ECO:0000313" key="2">
    <source>
        <dbReference type="EMBL" id="SQI30437.1"/>
    </source>
</evidence>
<feature type="compositionally biased region" description="Low complexity" evidence="1">
    <location>
        <begin position="14"/>
        <end position="32"/>
    </location>
</feature>
<organism evidence="2 3">
    <name type="scientific">Rhodococcus coprophilus</name>
    <dbReference type="NCBI Taxonomy" id="38310"/>
    <lineage>
        <taxon>Bacteria</taxon>
        <taxon>Bacillati</taxon>
        <taxon>Actinomycetota</taxon>
        <taxon>Actinomycetes</taxon>
        <taxon>Mycobacteriales</taxon>
        <taxon>Nocardiaceae</taxon>
        <taxon>Rhodococcus</taxon>
    </lineage>
</organism>
<proteinExistence type="predicted"/>
<evidence type="ECO:0000256" key="1">
    <source>
        <dbReference type="SAM" id="MobiDB-lite"/>
    </source>
</evidence>
<accession>A0A2X4TSM0</accession>
<reference evidence="2 3" key="1">
    <citation type="submission" date="2018-06" db="EMBL/GenBank/DDBJ databases">
        <authorList>
            <consortium name="Pathogen Informatics"/>
            <person name="Doyle S."/>
        </authorList>
    </citation>
    <scope>NUCLEOTIDE SEQUENCE [LARGE SCALE GENOMIC DNA]</scope>
    <source>
        <strain evidence="2 3">NCTC10994</strain>
    </source>
</reference>
<gene>
    <name evidence="2" type="ORF">NCTC10994_01591</name>
</gene>
<feature type="region of interest" description="Disordered" evidence="1">
    <location>
        <begin position="1"/>
        <end position="32"/>
    </location>
</feature>
<dbReference type="EMBL" id="LS483468">
    <property type="protein sequence ID" value="SQI30437.1"/>
    <property type="molecule type" value="Genomic_DNA"/>
</dbReference>
<dbReference type="AlphaFoldDB" id="A0A2X4TSM0"/>
<name>A0A2X4TSM0_9NOCA</name>
<dbReference type="KEGG" id="rcr:NCTC10994_01591"/>